<feature type="compositionally biased region" description="Basic and acidic residues" evidence="1">
    <location>
        <begin position="107"/>
        <end position="122"/>
    </location>
</feature>
<dbReference type="EMBL" id="JABEYC010000090">
    <property type="protein sequence ID" value="KAF4982981.1"/>
    <property type="molecule type" value="Genomic_DNA"/>
</dbReference>
<protein>
    <submittedName>
        <fullName evidence="3">Uncharacterized protein</fullName>
    </submittedName>
</protein>
<dbReference type="AlphaFoldDB" id="A0A8H4XPB3"/>
<gene>
    <name evidence="3" type="ORF">FZEAL_1501</name>
</gene>
<evidence type="ECO:0000313" key="3">
    <source>
        <dbReference type="EMBL" id="KAF4982981.1"/>
    </source>
</evidence>
<feature type="signal peptide" evidence="2">
    <location>
        <begin position="1"/>
        <end position="18"/>
    </location>
</feature>
<reference evidence="3" key="2">
    <citation type="submission" date="2020-05" db="EMBL/GenBank/DDBJ databases">
        <authorList>
            <person name="Kim H.-S."/>
            <person name="Proctor R.H."/>
            <person name="Brown D.W."/>
        </authorList>
    </citation>
    <scope>NUCLEOTIDE SEQUENCE</scope>
    <source>
        <strain evidence="3">NRRL 22465</strain>
    </source>
</reference>
<comment type="caution">
    <text evidence="3">The sequence shown here is derived from an EMBL/GenBank/DDBJ whole genome shotgun (WGS) entry which is preliminary data.</text>
</comment>
<reference evidence="3" key="1">
    <citation type="journal article" date="2020" name="BMC Genomics">
        <title>Correction to: Identification and distribution of gene clusters required for synthesis of sphingolipid metabolism inhibitors in diverse species of the filamentous fungus Fusarium.</title>
        <authorList>
            <person name="Kim H.S."/>
            <person name="Lohmar J.M."/>
            <person name="Busman M."/>
            <person name="Brown D.W."/>
            <person name="Naumann T.A."/>
            <person name="Divon H.H."/>
            <person name="Lysoe E."/>
            <person name="Uhlig S."/>
            <person name="Proctor R.H."/>
        </authorList>
    </citation>
    <scope>NUCLEOTIDE SEQUENCE</scope>
    <source>
        <strain evidence="3">NRRL 22465</strain>
    </source>
</reference>
<feature type="region of interest" description="Disordered" evidence="1">
    <location>
        <begin position="92"/>
        <end position="122"/>
    </location>
</feature>
<name>A0A8H4XPB3_9HYPO</name>
<keyword evidence="4" id="KW-1185">Reference proteome</keyword>
<evidence type="ECO:0000313" key="4">
    <source>
        <dbReference type="Proteomes" id="UP000635477"/>
    </source>
</evidence>
<dbReference type="Proteomes" id="UP000635477">
    <property type="component" value="Unassembled WGS sequence"/>
</dbReference>
<evidence type="ECO:0000256" key="1">
    <source>
        <dbReference type="SAM" id="MobiDB-lite"/>
    </source>
</evidence>
<keyword evidence="2" id="KW-0732">Signal</keyword>
<evidence type="ECO:0000256" key="2">
    <source>
        <dbReference type="SAM" id="SignalP"/>
    </source>
</evidence>
<dbReference type="OrthoDB" id="4941480at2759"/>
<feature type="chain" id="PRO_5034610035" evidence="2">
    <location>
        <begin position="19"/>
        <end position="122"/>
    </location>
</feature>
<organism evidence="3 4">
    <name type="scientific">Fusarium zealandicum</name>
    <dbReference type="NCBI Taxonomy" id="1053134"/>
    <lineage>
        <taxon>Eukaryota</taxon>
        <taxon>Fungi</taxon>
        <taxon>Dikarya</taxon>
        <taxon>Ascomycota</taxon>
        <taxon>Pezizomycotina</taxon>
        <taxon>Sordariomycetes</taxon>
        <taxon>Hypocreomycetidae</taxon>
        <taxon>Hypocreales</taxon>
        <taxon>Nectriaceae</taxon>
        <taxon>Fusarium</taxon>
        <taxon>Fusarium staphyleae species complex</taxon>
    </lineage>
</organism>
<sequence length="122" mass="12971">MALRCLYRVATLLALAHAAPRDNDLGLHRKDPGALVELPGKGVVDKDAVTQQAILVITSGIDYNTMPAGTYTETISDGVVRVIIVNEPATTTAGDNACPEECDCSGIEDRESEEVVDKEGDE</sequence>
<accession>A0A8H4XPB3</accession>
<proteinExistence type="predicted"/>